<gene>
    <name evidence="2" type="ORF">BIW11_08532</name>
</gene>
<dbReference type="GO" id="GO:0071203">
    <property type="term" value="C:WASH complex"/>
    <property type="evidence" value="ECO:0007669"/>
    <property type="project" value="InterPro"/>
</dbReference>
<dbReference type="InterPro" id="IPR019393">
    <property type="entry name" value="WASH_strumpellin"/>
</dbReference>
<dbReference type="EMBL" id="MNPL01006611">
    <property type="protein sequence ID" value="OQR75271.1"/>
    <property type="molecule type" value="Genomic_DNA"/>
</dbReference>
<keyword evidence="3" id="KW-1185">Reference proteome</keyword>
<dbReference type="STRING" id="418985.A0A1V9XP74"/>
<protein>
    <submittedName>
        <fullName evidence="2">WASH complex subunit strumpellin-like</fullName>
    </submittedName>
</protein>
<dbReference type="OrthoDB" id="565118at2759"/>
<comment type="caution">
    <text evidence="2">The sequence shown here is derived from an EMBL/GenBank/DDBJ whole genome shotgun (WGS) entry which is preliminary data.</text>
</comment>
<dbReference type="FunCoup" id="A0A1V9XP74">
    <property type="interactions" value="1334"/>
</dbReference>
<evidence type="ECO:0000256" key="1">
    <source>
        <dbReference type="ARBA" id="ARBA00006224"/>
    </source>
</evidence>
<dbReference type="PANTHER" id="PTHR15691:SF6">
    <property type="entry name" value="WASH COMPLEX SUBUNIT 5"/>
    <property type="match status" value="1"/>
</dbReference>
<comment type="similarity">
    <text evidence="1">Belongs to the strumpellin family.</text>
</comment>
<dbReference type="PANTHER" id="PTHR15691">
    <property type="entry name" value="WASH COMPLEX SUBUNIT 5"/>
    <property type="match status" value="1"/>
</dbReference>
<dbReference type="GO" id="GO:0051125">
    <property type="term" value="P:regulation of actin nucleation"/>
    <property type="evidence" value="ECO:0007669"/>
    <property type="project" value="TreeGrafter"/>
</dbReference>
<dbReference type="AlphaFoldDB" id="A0A1V9XP74"/>
<dbReference type="GO" id="GO:0007032">
    <property type="term" value="P:endosome organization"/>
    <property type="evidence" value="ECO:0007669"/>
    <property type="project" value="TreeGrafter"/>
</dbReference>
<dbReference type="GO" id="GO:0030041">
    <property type="term" value="P:actin filament polymerization"/>
    <property type="evidence" value="ECO:0007669"/>
    <property type="project" value="TreeGrafter"/>
</dbReference>
<reference evidence="2 3" key="1">
    <citation type="journal article" date="2017" name="Gigascience">
        <title>Draft genome of the honey bee ectoparasitic mite, Tropilaelaps mercedesae, is shaped by the parasitic life history.</title>
        <authorList>
            <person name="Dong X."/>
            <person name="Armstrong S.D."/>
            <person name="Xia D."/>
            <person name="Makepeace B.L."/>
            <person name="Darby A.C."/>
            <person name="Kadowaki T."/>
        </authorList>
    </citation>
    <scope>NUCLEOTIDE SEQUENCE [LARGE SCALE GENOMIC DNA]</scope>
    <source>
        <strain evidence="2">Wuxi-XJTLU</strain>
    </source>
</reference>
<dbReference type="Pfam" id="PF10266">
    <property type="entry name" value="Strumpellin"/>
    <property type="match status" value="1"/>
</dbReference>
<evidence type="ECO:0000313" key="3">
    <source>
        <dbReference type="Proteomes" id="UP000192247"/>
    </source>
</evidence>
<dbReference type="InParanoid" id="A0A1V9XP74"/>
<accession>A0A1V9XP74</accession>
<evidence type="ECO:0000313" key="2">
    <source>
        <dbReference type="EMBL" id="OQR75271.1"/>
    </source>
</evidence>
<dbReference type="GO" id="GO:0005768">
    <property type="term" value="C:endosome"/>
    <property type="evidence" value="ECO:0007669"/>
    <property type="project" value="TreeGrafter"/>
</dbReference>
<dbReference type="Proteomes" id="UP000192247">
    <property type="component" value="Unassembled WGS sequence"/>
</dbReference>
<sequence>MDFLAENNPCGQTLLRVVSQGNAIMAELTRLTSMVPQQLTHDRYAEILPDFSYFKNSEAFEKRLDADSRLADMDALFKENHLELLSKFYLVFECAHRYTVELNQFLEELNDGTYIQQNLESALNNVEGKQLLAEAVYTCGVILLFIDEKFEGVIRERMLVLYYRYSAQRSDLGANVDDVCKLFRSTGYVARTKTRPAGYPEDYFKRASIDPQFVSFLLGRLRSDDIYNHIPLYPQPEHRSAALSNQSALIYMALFFNARILHQEAAIMREIVDKYFADNWVIATYMGNVVNLVDAWEPYRAARTALQNVQDLKSVQTRCDDMHKQLDRLLPQTEALLKEGVLTDDMVLDKVQKLMAAARECNVTLRWLLLHTSMTPEPVTKRARQLRDVVLQKHDALRLFKLLLSTAEFEHKLKERFQKLLRQKDEKWTALRKESSERLHELSEVYSGSKPLTRIEKNERLQKWFEDIARQVANLTYENPVAISRKIIQLINALKEVQNFHQIEGNIQVRQFLQESRQFLHSMLRLLSVKGELLTQLDVIADVSYAWLLIDAYTKHMQSGIKTNPEMVVKLQATFLKLALALGLPLRRINQAGSRDMETVSTFYSQELVSYIRRVLHIIPETMFSLLARIIQIQTSHLRQLPTRLMKDQLKQFAQVDERAEVAKLSHDICVFTDGVLEMKTTLVGIVKIDPRQLLEDGIRKELVNQLSLALHQTLTFQARPKGGELVERLQTLANIVSGYYRSFEYVQDYIGIRGLKMFQEEFARIVNYNVELECNAYIRHEIHDWDSVYQSRKIPIPRYPPTCSMARTFAGRLANEFSRITDPRLTVYVDSLCTWHNRTTHDEVLTMKDFSLLLRAVGAVGMVGLDRVYAFRISVELRDIINSLSKTLDEQVWIEGLASVQQGMKKASTDGMARLWAPSATKIAKAYPNLVNSLMRIGQLILLRRHVAHELYKNAKFNAKNLSAALSTLNDAILLNLPARTTQSDNELLDRLSSHLRYAGLFDPAKQVYNVGPAHTIPNLAMFLALFTTTCMPKFAYSRTLGCLLAKPKQTVDCVPFTLGVFVFLGQFHTDYKDAYVRLLCRYLKACTLSLLPAGKSNPDVTSLLTYLDYASIELDCIDRQLLIEQLPEFILTQYKNLLVL</sequence>
<dbReference type="GO" id="GO:0140285">
    <property type="term" value="P:endosome fission"/>
    <property type="evidence" value="ECO:0007669"/>
    <property type="project" value="TreeGrafter"/>
</dbReference>
<name>A0A1V9XP74_9ACAR</name>
<organism evidence="2 3">
    <name type="scientific">Tropilaelaps mercedesae</name>
    <dbReference type="NCBI Taxonomy" id="418985"/>
    <lineage>
        <taxon>Eukaryota</taxon>
        <taxon>Metazoa</taxon>
        <taxon>Ecdysozoa</taxon>
        <taxon>Arthropoda</taxon>
        <taxon>Chelicerata</taxon>
        <taxon>Arachnida</taxon>
        <taxon>Acari</taxon>
        <taxon>Parasitiformes</taxon>
        <taxon>Mesostigmata</taxon>
        <taxon>Gamasina</taxon>
        <taxon>Dermanyssoidea</taxon>
        <taxon>Laelapidae</taxon>
        <taxon>Tropilaelaps</taxon>
    </lineage>
</organism>
<proteinExistence type="inferred from homology"/>